<feature type="signal peptide" evidence="1">
    <location>
        <begin position="1"/>
        <end position="27"/>
    </location>
</feature>
<keyword evidence="1" id="KW-0732">Signal</keyword>
<keyword evidence="3" id="KW-1185">Reference proteome</keyword>
<feature type="chain" id="PRO_5010311101" evidence="1">
    <location>
        <begin position="28"/>
        <end position="174"/>
    </location>
</feature>
<dbReference type="SUPFAM" id="SSF53955">
    <property type="entry name" value="Lysozyme-like"/>
    <property type="match status" value="1"/>
</dbReference>
<reference evidence="3" key="1">
    <citation type="submission" date="2016-10" db="EMBL/GenBank/DDBJ databases">
        <authorList>
            <person name="Varghese N."/>
            <person name="Submissions S."/>
        </authorList>
    </citation>
    <scope>NUCLEOTIDE SEQUENCE [LARGE SCALE GENOMIC DNA]</scope>
    <source>
        <strain evidence="3">DSM 44234</strain>
    </source>
</reference>
<name>A0A1H4UWM7_TSUTY</name>
<accession>A0A1H4UWM7</accession>
<organism evidence="2 3">
    <name type="scientific">Tsukamurella tyrosinosolvens</name>
    <dbReference type="NCBI Taxonomy" id="57704"/>
    <lineage>
        <taxon>Bacteria</taxon>
        <taxon>Bacillati</taxon>
        <taxon>Actinomycetota</taxon>
        <taxon>Actinomycetes</taxon>
        <taxon>Mycobacteriales</taxon>
        <taxon>Tsukamurellaceae</taxon>
        <taxon>Tsukamurella</taxon>
    </lineage>
</organism>
<protein>
    <submittedName>
        <fullName evidence="2">Transglycosylase SLT domain-containing protein</fullName>
    </submittedName>
</protein>
<gene>
    <name evidence="2" type="ORF">SAMN04489793_3059</name>
</gene>
<dbReference type="RefSeq" id="WP_139286187.1">
    <property type="nucleotide sequence ID" value="NZ_FNSA01000003.1"/>
</dbReference>
<evidence type="ECO:0000313" key="2">
    <source>
        <dbReference type="EMBL" id="SEC72960.1"/>
    </source>
</evidence>
<sequence length="174" mass="18539">MSTRTRITRSVAAVAIAAAVFAAPANAAPGHAVQPISVWTIDYAPSSSVVTDAVIADGLRVAGFTEPRVIDRLTAITRKASRHLSGDNPNAFSQADGTYGLLQLTPTMFARFHGRGTSARVYDPAANVASAWNYLVSEHGVHPRTGDRGEVLLELTGLQWYGEARTPSSDSFTR</sequence>
<proteinExistence type="predicted"/>
<dbReference type="Proteomes" id="UP000182241">
    <property type="component" value="Unassembled WGS sequence"/>
</dbReference>
<evidence type="ECO:0000256" key="1">
    <source>
        <dbReference type="SAM" id="SignalP"/>
    </source>
</evidence>
<dbReference type="InterPro" id="IPR023346">
    <property type="entry name" value="Lysozyme-like_dom_sf"/>
</dbReference>
<dbReference type="EMBL" id="FNSA01000003">
    <property type="protein sequence ID" value="SEC72960.1"/>
    <property type="molecule type" value="Genomic_DNA"/>
</dbReference>
<evidence type="ECO:0000313" key="3">
    <source>
        <dbReference type="Proteomes" id="UP000182241"/>
    </source>
</evidence>
<dbReference type="AlphaFoldDB" id="A0A1H4UWM7"/>
<dbReference type="STRING" id="57704.SAMN04489793_3059"/>